<evidence type="ECO:0000256" key="7">
    <source>
        <dbReference type="ARBA" id="ARBA00023125"/>
    </source>
</evidence>
<reference evidence="13" key="1">
    <citation type="submission" date="2021-01" db="EMBL/GenBank/DDBJ databases">
        <authorList>
            <person name="Zahm M."/>
            <person name="Roques C."/>
            <person name="Cabau C."/>
            <person name="Klopp C."/>
            <person name="Donnadieu C."/>
            <person name="Jouanno E."/>
            <person name="Lampietro C."/>
            <person name="Louis A."/>
            <person name="Herpin A."/>
            <person name="Echchiki A."/>
            <person name="Berthelot C."/>
            <person name="Parey E."/>
            <person name="Roest-Crollius H."/>
            <person name="Braasch I."/>
            <person name="Postlethwait J."/>
            <person name="Bobe J."/>
            <person name="Montfort J."/>
            <person name="Bouchez O."/>
            <person name="Begum T."/>
            <person name="Mejri S."/>
            <person name="Adams A."/>
            <person name="Chen W.-J."/>
            <person name="Guiguen Y."/>
        </authorList>
    </citation>
    <scope>NUCLEOTIDE SEQUENCE</scope>
    <source>
        <strain evidence="13">YG-15Mar2019-1</strain>
        <tissue evidence="13">Brain</tissue>
    </source>
</reference>
<dbReference type="InterPro" id="IPR022032">
    <property type="entry name" value="Myf5"/>
</dbReference>
<dbReference type="SMART" id="SM00353">
    <property type="entry name" value="HLH"/>
    <property type="match status" value="1"/>
</dbReference>
<evidence type="ECO:0000256" key="9">
    <source>
        <dbReference type="ARBA" id="ARBA00023163"/>
    </source>
</evidence>
<proteinExistence type="predicted"/>
<dbReference type="GO" id="GO:0035914">
    <property type="term" value="P:skeletal muscle cell differentiation"/>
    <property type="evidence" value="ECO:0007669"/>
    <property type="project" value="TreeGrafter"/>
</dbReference>
<dbReference type="PROSITE" id="PS50888">
    <property type="entry name" value="BHLH"/>
    <property type="match status" value="1"/>
</dbReference>
<evidence type="ECO:0000313" key="13">
    <source>
        <dbReference type="EMBL" id="KAG7456135.1"/>
    </source>
</evidence>
<dbReference type="GO" id="GO:0048743">
    <property type="term" value="P:positive regulation of skeletal muscle fiber development"/>
    <property type="evidence" value="ECO:0007669"/>
    <property type="project" value="TreeGrafter"/>
</dbReference>
<evidence type="ECO:0000256" key="2">
    <source>
        <dbReference type="ARBA" id="ARBA00011571"/>
    </source>
</evidence>
<keyword evidence="10" id="KW-0539">Nucleus</keyword>
<evidence type="ECO:0000256" key="10">
    <source>
        <dbReference type="ARBA" id="ARBA00023242"/>
    </source>
</evidence>
<keyword evidence="8" id="KW-0010">Activator</keyword>
<evidence type="ECO:0000256" key="6">
    <source>
        <dbReference type="ARBA" id="ARBA00023015"/>
    </source>
</evidence>
<dbReference type="InterPro" id="IPR036638">
    <property type="entry name" value="HLH_DNA-bd_sf"/>
</dbReference>
<keyword evidence="9" id="KW-0804">Transcription</keyword>
<dbReference type="EMBL" id="JAFDVH010000023">
    <property type="protein sequence ID" value="KAG7456135.1"/>
    <property type="molecule type" value="Genomic_DNA"/>
</dbReference>
<comment type="subcellular location">
    <subcellularLocation>
        <location evidence="1">Nucleus</location>
    </subcellularLocation>
</comment>
<dbReference type="GO" id="GO:0045663">
    <property type="term" value="P:positive regulation of myoblast differentiation"/>
    <property type="evidence" value="ECO:0007669"/>
    <property type="project" value="TreeGrafter"/>
</dbReference>
<evidence type="ECO:0000256" key="3">
    <source>
        <dbReference type="ARBA" id="ARBA00022473"/>
    </source>
</evidence>
<evidence type="ECO:0000256" key="8">
    <source>
        <dbReference type="ARBA" id="ARBA00023159"/>
    </source>
</evidence>
<keyword evidence="3" id="KW-0217">Developmental protein</keyword>
<dbReference type="InterPro" id="IPR011598">
    <property type="entry name" value="bHLH_dom"/>
</dbReference>
<dbReference type="Gene3D" id="4.10.280.10">
    <property type="entry name" value="Helix-loop-helix DNA-binding domain"/>
    <property type="match status" value="1"/>
</dbReference>
<dbReference type="AlphaFoldDB" id="A0A9D3PCL2"/>
<dbReference type="GO" id="GO:0046983">
    <property type="term" value="F:protein dimerization activity"/>
    <property type="evidence" value="ECO:0007669"/>
    <property type="project" value="InterPro"/>
</dbReference>
<accession>A0A9D3PCL2</accession>
<dbReference type="SMART" id="SM00520">
    <property type="entry name" value="BASIC"/>
    <property type="match status" value="1"/>
</dbReference>
<keyword evidence="5" id="KW-0221">Differentiation</keyword>
<dbReference type="InterPro" id="IPR002546">
    <property type="entry name" value="MyoD_N"/>
</dbReference>
<feature type="domain" description="BHLH" evidence="12">
    <location>
        <begin position="64"/>
        <end position="122"/>
    </location>
</feature>
<evidence type="ECO:0000256" key="1">
    <source>
        <dbReference type="ARBA" id="ARBA00004123"/>
    </source>
</evidence>
<keyword evidence="7" id="KW-0238">DNA-binding</keyword>
<evidence type="ECO:0000256" key="5">
    <source>
        <dbReference type="ARBA" id="ARBA00022782"/>
    </source>
</evidence>
<name>A0A9D3PCL2_MEGAT</name>
<keyword evidence="14" id="KW-1185">Reference proteome</keyword>
<sequence>MEVSDSCPVSPPGLFYRGGRASPPQAFPGAGPCPGEGDGHVRVAAGCCLAWACGACKRRPSAADRRRAATARERRRLEKVNRAFEALRRCTSVTAAAAAGGSSQRLPKVEILRNAIHYIQSLQELLRDQVERYYGSEPGSPASNCSDDMIDCSSPVWSEVSHENMYNHDIYNASSRDRALAVSSLDSLSSIVDRLSSEEASCLNMATFSPCSTNSQPETSGTSDTCTGLVYHVL</sequence>
<dbReference type="GO" id="GO:0005634">
    <property type="term" value="C:nucleus"/>
    <property type="evidence" value="ECO:0007669"/>
    <property type="project" value="UniProtKB-SubCell"/>
</dbReference>
<dbReference type="PANTHER" id="PTHR11534:SF3">
    <property type="entry name" value="MYOGENIC FACTOR 5"/>
    <property type="match status" value="1"/>
</dbReference>
<dbReference type="OrthoDB" id="10385423at2759"/>
<comment type="subunit">
    <text evidence="2">Efficient DNA binding requires dimerization with another bHLH protein.</text>
</comment>
<dbReference type="GO" id="GO:0000981">
    <property type="term" value="F:DNA-binding transcription factor activity, RNA polymerase II-specific"/>
    <property type="evidence" value="ECO:0007669"/>
    <property type="project" value="TreeGrafter"/>
</dbReference>
<dbReference type="InterPro" id="IPR039704">
    <property type="entry name" value="Myogenic_factor"/>
</dbReference>
<dbReference type="FunFam" id="4.10.280.10:FF:000005">
    <property type="entry name" value="Myogenic factor"/>
    <property type="match status" value="1"/>
</dbReference>
<keyword evidence="6" id="KW-0805">Transcription regulation</keyword>
<keyword evidence="4" id="KW-0517">Myogenesis</keyword>
<evidence type="ECO:0000256" key="11">
    <source>
        <dbReference type="ARBA" id="ARBA00039260"/>
    </source>
</evidence>
<dbReference type="Pfam" id="PF12232">
    <property type="entry name" value="Myf5"/>
    <property type="match status" value="1"/>
</dbReference>
<comment type="caution">
    <text evidence="13">The sequence shown here is derived from an EMBL/GenBank/DDBJ whole genome shotgun (WGS) entry which is preliminary data.</text>
</comment>
<dbReference type="Pfam" id="PF00010">
    <property type="entry name" value="HLH"/>
    <property type="match status" value="1"/>
</dbReference>
<organism evidence="13 14">
    <name type="scientific">Megalops atlanticus</name>
    <name type="common">Tarpon</name>
    <name type="synonym">Clupea gigantea</name>
    <dbReference type="NCBI Taxonomy" id="7932"/>
    <lineage>
        <taxon>Eukaryota</taxon>
        <taxon>Metazoa</taxon>
        <taxon>Chordata</taxon>
        <taxon>Craniata</taxon>
        <taxon>Vertebrata</taxon>
        <taxon>Euteleostomi</taxon>
        <taxon>Actinopterygii</taxon>
        <taxon>Neopterygii</taxon>
        <taxon>Teleostei</taxon>
        <taxon>Elopiformes</taxon>
        <taxon>Megalopidae</taxon>
        <taxon>Megalops</taxon>
    </lineage>
</organism>
<protein>
    <recommendedName>
        <fullName evidence="11">Myogenic factor 5</fullName>
    </recommendedName>
</protein>
<evidence type="ECO:0000256" key="4">
    <source>
        <dbReference type="ARBA" id="ARBA00022541"/>
    </source>
</evidence>
<dbReference type="GO" id="GO:0000978">
    <property type="term" value="F:RNA polymerase II cis-regulatory region sequence-specific DNA binding"/>
    <property type="evidence" value="ECO:0007669"/>
    <property type="project" value="TreeGrafter"/>
</dbReference>
<dbReference type="Proteomes" id="UP001046870">
    <property type="component" value="Chromosome 23"/>
</dbReference>
<gene>
    <name evidence="13" type="ORF">MATL_G00248620</name>
</gene>
<dbReference type="PANTHER" id="PTHR11534">
    <property type="entry name" value="MYOGENIC FACTOR"/>
    <property type="match status" value="1"/>
</dbReference>
<dbReference type="SUPFAM" id="SSF47459">
    <property type="entry name" value="HLH, helix-loop-helix DNA-binding domain"/>
    <property type="match status" value="1"/>
</dbReference>
<evidence type="ECO:0000259" key="12">
    <source>
        <dbReference type="PROSITE" id="PS50888"/>
    </source>
</evidence>
<evidence type="ECO:0000313" key="14">
    <source>
        <dbReference type="Proteomes" id="UP001046870"/>
    </source>
</evidence>